<proteinExistence type="predicted"/>
<evidence type="ECO:0000313" key="1">
    <source>
        <dbReference type="EMBL" id="OPA73381.1"/>
    </source>
</evidence>
<reference evidence="1 2" key="1">
    <citation type="submission" date="2017-01" db="EMBL/GenBank/DDBJ databases">
        <title>Genome analysis of Paenibacillus selenitrireducens ES3-24.</title>
        <authorList>
            <person name="Xu D."/>
            <person name="Yao R."/>
            <person name="Zheng S."/>
        </authorList>
    </citation>
    <scope>NUCLEOTIDE SEQUENCE [LARGE SCALE GENOMIC DNA]</scope>
    <source>
        <strain evidence="1 2">ES3-24</strain>
    </source>
</reference>
<sequence>MDTYIGKHYANGQLICITVLDGVIHSIVPVSDEAVINPVWIAPGLVDLQINGYAGIDMNQAS</sequence>
<comment type="caution">
    <text evidence="1">The sequence shown here is derived from an EMBL/GenBank/DDBJ whole genome shotgun (WGS) entry which is preliminary data.</text>
</comment>
<dbReference type="OrthoDB" id="9776488at2"/>
<keyword evidence="2" id="KW-1185">Reference proteome</keyword>
<name>A0A1T2X0Q9_9BACL</name>
<dbReference type="RefSeq" id="WP_078502701.1">
    <property type="nucleotide sequence ID" value="NZ_MSZX01000018.1"/>
</dbReference>
<dbReference type="Proteomes" id="UP000190188">
    <property type="component" value="Unassembled WGS sequence"/>
</dbReference>
<organism evidence="1 2">
    <name type="scientific">Paenibacillus selenitireducens</name>
    <dbReference type="NCBI Taxonomy" id="1324314"/>
    <lineage>
        <taxon>Bacteria</taxon>
        <taxon>Bacillati</taxon>
        <taxon>Bacillota</taxon>
        <taxon>Bacilli</taxon>
        <taxon>Bacillales</taxon>
        <taxon>Paenibacillaceae</taxon>
        <taxon>Paenibacillus</taxon>
    </lineage>
</organism>
<accession>A0A1T2X0Q9</accession>
<dbReference type="STRING" id="1324314.BVG16_29045"/>
<evidence type="ECO:0008006" key="3">
    <source>
        <dbReference type="Google" id="ProtNLM"/>
    </source>
</evidence>
<dbReference type="AlphaFoldDB" id="A0A1T2X0Q9"/>
<dbReference type="EMBL" id="MSZX01000018">
    <property type="protein sequence ID" value="OPA73381.1"/>
    <property type="molecule type" value="Genomic_DNA"/>
</dbReference>
<protein>
    <recommendedName>
        <fullName evidence="3">N-acetylglucosamine-6-phosphate deacetylase</fullName>
    </recommendedName>
</protein>
<gene>
    <name evidence="1" type="ORF">BVG16_29045</name>
</gene>
<evidence type="ECO:0000313" key="2">
    <source>
        <dbReference type="Proteomes" id="UP000190188"/>
    </source>
</evidence>